<sequence>NEVPEEKVTLLKGEEKEDKKKDGNGEQKIQNEIPSNNSKFAHANGEGSEPDRKVEDNEKAKTAGNGKNSEEEPVNFKKGKTQKSDTDNTGESNEDGESGDEGTRPTTDGQDKTPNPQQSGGNQIFVKHYLEIS</sequence>
<feature type="non-terminal residue" evidence="2">
    <location>
        <position position="1"/>
    </location>
</feature>
<feature type="compositionally biased region" description="Polar residues" evidence="1">
    <location>
        <begin position="104"/>
        <end position="122"/>
    </location>
</feature>
<feature type="compositionally biased region" description="Basic and acidic residues" evidence="1">
    <location>
        <begin position="49"/>
        <end position="61"/>
    </location>
</feature>
<dbReference type="Proteomes" id="UP001152795">
    <property type="component" value="Unassembled WGS sequence"/>
</dbReference>
<organism evidence="2 3">
    <name type="scientific">Paramuricea clavata</name>
    <name type="common">Red gorgonian</name>
    <name type="synonym">Violescent sea-whip</name>
    <dbReference type="NCBI Taxonomy" id="317549"/>
    <lineage>
        <taxon>Eukaryota</taxon>
        <taxon>Metazoa</taxon>
        <taxon>Cnidaria</taxon>
        <taxon>Anthozoa</taxon>
        <taxon>Octocorallia</taxon>
        <taxon>Malacalcyonacea</taxon>
        <taxon>Plexauridae</taxon>
        <taxon>Paramuricea</taxon>
    </lineage>
</organism>
<proteinExistence type="predicted"/>
<reference evidence="2" key="1">
    <citation type="submission" date="2020-04" db="EMBL/GenBank/DDBJ databases">
        <authorList>
            <person name="Alioto T."/>
            <person name="Alioto T."/>
            <person name="Gomez Garrido J."/>
        </authorList>
    </citation>
    <scope>NUCLEOTIDE SEQUENCE</scope>
    <source>
        <strain evidence="2">A484AB</strain>
    </source>
</reference>
<comment type="caution">
    <text evidence="2">The sequence shown here is derived from an EMBL/GenBank/DDBJ whole genome shotgun (WGS) entry which is preliminary data.</text>
</comment>
<accession>A0A6S7JGI3</accession>
<name>A0A6S7JGI3_PARCT</name>
<keyword evidence="3" id="KW-1185">Reference proteome</keyword>
<feature type="region of interest" description="Disordered" evidence="1">
    <location>
        <begin position="1"/>
        <end position="133"/>
    </location>
</feature>
<protein>
    <submittedName>
        <fullName evidence="2">Uncharacterized protein</fullName>
    </submittedName>
</protein>
<evidence type="ECO:0000313" key="3">
    <source>
        <dbReference type="Proteomes" id="UP001152795"/>
    </source>
</evidence>
<dbReference type="AlphaFoldDB" id="A0A6S7JGI3"/>
<feature type="compositionally biased region" description="Basic and acidic residues" evidence="1">
    <location>
        <begin position="1"/>
        <end position="25"/>
    </location>
</feature>
<feature type="compositionally biased region" description="Polar residues" evidence="1">
    <location>
        <begin position="30"/>
        <end position="39"/>
    </location>
</feature>
<evidence type="ECO:0000313" key="2">
    <source>
        <dbReference type="EMBL" id="CAB4029918.1"/>
    </source>
</evidence>
<gene>
    <name evidence="2" type="ORF">PACLA_8A026300</name>
</gene>
<dbReference type="EMBL" id="CACRXK020016498">
    <property type="protein sequence ID" value="CAB4029918.1"/>
    <property type="molecule type" value="Genomic_DNA"/>
</dbReference>
<evidence type="ECO:0000256" key="1">
    <source>
        <dbReference type="SAM" id="MobiDB-lite"/>
    </source>
</evidence>